<accession>A0A3D9T6I3</accession>
<sequence length="169" mass="17969">MNNLPANDMPWSTRAACAGMPVNLFFPPERDEVAELLANHSVVELTTEVPLGREQREAKAKDVCAACPVRDACLDWAIAHDERHGTWGGTTSSERAALRRWLTRRGELPAHPSTAIGGRCDVGRCGECDRVVGLSAGGKIARHGTRAEWCAGSGQPPADATAQDVAAAS</sequence>
<dbReference type="GO" id="GO:0045454">
    <property type="term" value="P:cell redox homeostasis"/>
    <property type="evidence" value="ECO:0007669"/>
    <property type="project" value="TreeGrafter"/>
</dbReference>
<name>A0A3D9T6I3_9ACTN</name>
<comment type="function">
    <text evidence="11">Acts as a transcriptional regulator. Probably redox-responsive. The apo- but not holo-form probably binds DNA.</text>
</comment>
<dbReference type="GO" id="GO:0045892">
    <property type="term" value="P:negative regulation of DNA-templated transcription"/>
    <property type="evidence" value="ECO:0007669"/>
    <property type="project" value="TreeGrafter"/>
</dbReference>
<dbReference type="GO" id="GO:0047134">
    <property type="term" value="F:protein-disulfide reductase [NAD(P)H] activity"/>
    <property type="evidence" value="ECO:0007669"/>
    <property type="project" value="TreeGrafter"/>
</dbReference>
<keyword evidence="3 11" id="KW-0004">4Fe-4S</keyword>
<keyword evidence="7 11" id="KW-0805">Transcription regulation</keyword>
<dbReference type="GO" id="GO:0003677">
    <property type="term" value="F:DNA binding"/>
    <property type="evidence" value="ECO:0007669"/>
    <property type="project" value="UniProtKB-UniRule"/>
</dbReference>
<evidence type="ECO:0000256" key="5">
    <source>
        <dbReference type="ARBA" id="ARBA00023004"/>
    </source>
</evidence>
<keyword evidence="6 11" id="KW-0411">Iron-sulfur</keyword>
<comment type="cofactor">
    <cofactor evidence="11">
        <name>[4Fe-4S] cluster</name>
        <dbReference type="ChEBI" id="CHEBI:49883"/>
    </cofactor>
    <text evidence="11">Binds 1 [4Fe-4S] cluster per subunit. Following nitrosylation of the [4Fe-4S] cluster binds 1 [4Fe-8(NO)] cluster per subunit.</text>
</comment>
<feature type="binding site" evidence="11">
    <location>
        <position position="64"/>
    </location>
    <ligand>
        <name>[4Fe-4S] cluster</name>
        <dbReference type="ChEBI" id="CHEBI:49883"/>
    </ligand>
</feature>
<reference evidence="13 14" key="1">
    <citation type="submission" date="2018-08" db="EMBL/GenBank/DDBJ databases">
        <title>Sequencing the genomes of 1000 actinobacteria strains.</title>
        <authorList>
            <person name="Klenk H.-P."/>
        </authorList>
    </citation>
    <scope>NUCLEOTIDE SEQUENCE [LARGE SCALE GENOMIC DNA]</scope>
    <source>
        <strain evidence="13 14">DSM 43927</strain>
    </source>
</reference>
<evidence type="ECO:0000256" key="9">
    <source>
        <dbReference type="ARBA" id="ARBA00023157"/>
    </source>
</evidence>
<comment type="PTM">
    <text evidence="11">The Fe-S cluster can be nitrosylated by nitric oxide (NO).</text>
</comment>
<dbReference type="PROSITE" id="PS51674">
    <property type="entry name" value="4FE4S_WBL"/>
    <property type="match status" value="1"/>
</dbReference>
<evidence type="ECO:0000313" key="13">
    <source>
        <dbReference type="EMBL" id="REF00265.1"/>
    </source>
</evidence>
<evidence type="ECO:0000256" key="3">
    <source>
        <dbReference type="ARBA" id="ARBA00022485"/>
    </source>
</evidence>
<dbReference type="GO" id="GO:0035731">
    <property type="term" value="F:dinitrosyl-iron complex binding"/>
    <property type="evidence" value="ECO:0007669"/>
    <property type="project" value="UniProtKB-UniRule"/>
</dbReference>
<evidence type="ECO:0000259" key="12">
    <source>
        <dbReference type="PROSITE" id="PS51674"/>
    </source>
</evidence>
<gene>
    <name evidence="11" type="primary">whiB</name>
    <name evidence="13" type="ORF">DFJ69_5794</name>
</gene>
<dbReference type="AlphaFoldDB" id="A0A3D9T6I3"/>
<keyword evidence="9 11" id="KW-1015">Disulfide bond</keyword>
<dbReference type="InterPro" id="IPR034768">
    <property type="entry name" value="4FE4S_WBL"/>
</dbReference>
<keyword evidence="4 11" id="KW-0479">Metal-binding</keyword>
<organism evidence="13 14">
    <name type="scientific">Thermomonospora umbrina</name>
    <dbReference type="NCBI Taxonomy" id="111806"/>
    <lineage>
        <taxon>Bacteria</taxon>
        <taxon>Bacillati</taxon>
        <taxon>Actinomycetota</taxon>
        <taxon>Actinomycetes</taxon>
        <taxon>Streptosporangiales</taxon>
        <taxon>Thermomonosporaceae</taxon>
        <taxon>Thermomonospora</taxon>
    </lineage>
</organism>
<feature type="binding site" evidence="11">
    <location>
        <position position="17"/>
    </location>
    <ligand>
        <name>[4Fe-4S] cluster</name>
        <dbReference type="ChEBI" id="CHEBI:49883"/>
    </ligand>
</feature>
<keyword evidence="14" id="KW-1185">Reference proteome</keyword>
<evidence type="ECO:0000313" key="14">
    <source>
        <dbReference type="Proteomes" id="UP000256661"/>
    </source>
</evidence>
<evidence type="ECO:0000256" key="11">
    <source>
        <dbReference type="HAMAP-Rule" id="MF_01479"/>
    </source>
</evidence>
<evidence type="ECO:0000256" key="7">
    <source>
        <dbReference type="ARBA" id="ARBA00023015"/>
    </source>
</evidence>
<evidence type="ECO:0000256" key="4">
    <source>
        <dbReference type="ARBA" id="ARBA00022723"/>
    </source>
</evidence>
<keyword evidence="5 11" id="KW-0408">Iron</keyword>
<evidence type="ECO:0000256" key="6">
    <source>
        <dbReference type="ARBA" id="ARBA00023014"/>
    </source>
</evidence>
<dbReference type="InterPro" id="IPR003482">
    <property type="entry name" value="Whib"/>
</dbReference>
<evidence type="ECO:0000256" key="8">
    <source>
        <dbReference type="ARBA" id="ARBA00023125"/>
    </source>
</evidence>
<keyword evidence="11" id="KW-0963">Cytoplasm</keyword>
<keyword evidence="8 11" id="KW-0238">DNA-binding</keyword>
<protein>
    <recommendedName>
        <fullName evidence="11">Transcriptional regulator WhiB</fullName>
    </recommendedName>
</protein>
<feature type="domain" description="4Fe-4S Wbl-type" evidence="12">
    <location>
        <begin position="16"/>
        <end position="97"/>
    </location>
</feature>
<keyword evidence="10 11" id="KW-0804">Transcription</keyword>
<dbReference type="HAMAP" id="MF_01479">
    <property type="entry name" value="WhiB"/>
    <property type="match status" value="1"/>
</dbReference>
<comment type="caution">
    <text evidence="13">The sequence shown here is derived from an EMBL/GenBank/DDBJ whole genome shotgun (WGS) entry which is preliminary data.</text>
</comment>
<dbReference type="PANTHER" id="PTHR38839">
    <property type="entry name" value="TRANSCRIPTIONAL REGULATOR WHID-RELATED"/>
    <property type="match status" value="1"/>
</dbReference>
<feature type="binding site" evidence="11">
    <location>
        <position position="73"/>
    </location>
    <ligand>
        <name>[4Fe-4S] cluster</name>
        <dbReference type="ChEBI" id="CHEBI:49883"/>
    </ligand>
</feature>
<dbReference type="GO" id="GO:0051539">
    <property type="term" value="F:4 iron, 4 sulfur cluster binding"/>
    <property type="evidence" value="ECO:0007669"/>
    <property type="project" value="UniProtKB-UniRule"/>
</dbReference>
<dbReference type="Pfam" id="PF02467">
    <property type="entry name" value="Whib"/>
    <property type="match status" value="1"/>
</dbReference>
<comment type="PTM">
    <text evidence="11">Upon Fe-S cluster removal intramolecular disulfide bonds are formed.</text>
</comment>
<proteinExistence type="inferred from homology"/>
<dbReference type="RefSeq" id="WP_245974619.1">
    <property type="nucleotide sequence ID" value="NZ_QTTT01000001.1"/>
</dbReference>
<dbReference type="GO" id="GO:0005737">
    <property type="term" value="C:cytoplasm"/>
    <property type="evidence" value="ECO:0007669"/>
    <property type="project" value="UniProtKB-SubCell"/>
</dbReference>
<dbReference type="EMBL" id="QTTT01000001">
    <property type="protein sequence ID" value="REF00265.1"/>
    <property type="molecule type" value="Genomic_DNA"/>
</dbReference>
<evidence type="ECO:0000256" key="2">
    <source>
        <dbReference type="ARBA" id="ARBA00006597"/>
    </source>
</evidence>
<dbReference type="Proteomes" id="UP000256661">
    <property type="component" value="Unassembled WGS sequence"/>
</dbReference>
<dbReference type="GO" id="GO:0046872">
    <property type="term" value="F:metal ion binding"/>
    <property type="evidence" value="ECO:0007669"/>
    <property type="project" value="UniProtKB-KW"/>
</dbReference>
<comment type="subcellular location">
    <subcellularLocation>
        <location evidence="1 11">Cytoplasm</location>
    </subcellularLocation>
</comment>
<evidence type="ECO:0000256" key="10">
    <source>
        <dbReference type="ARBA" id="ARBA00023163"/>
    </source>
</evidence>
<feature type="binding site" evidence="11">
    <location>
        <position position="67"/>
    </location>
    <ligand>
        <name>[4Fe-4S] cluster</name>
        <dbReference type="ChEBI" id="CHEBI:49883"/>
    </ligand>
</feature>
<evidence type="ECO:0000256" key="1">
    <source>
        <dbReference type="ARBA" id="ARBA00004496"/>
    </source>
</evidence>
<comment type="similarity">
    <text evidence="2 11">Belongs to the WhiB family.</text>
</comment>